<dbReference type="InterPro" id="IPR025699">
    <property type="entry name" value="ABC2_memb-like"/>
</dbReference>
<evidence type="ECO:0000313" key="3">
    <source>
        <dbReference type="EMBL" id="SFH54634.1"/>
    </source>
</evidence>
<keyword evidence="1" id="KW-1133">Transmembrane helix</keyword>
<feature type="transmembrane region" description="Helical" evidence="1">
    <location>
        <begin position="393"/>
        <end position="414"/>
    </location>
</feature>
<feature type="transmembrane region" description="Helical" evidence="1">
    <location>
        <begin position="434"/>
        <end position="453"/>
    </location>
</feature>
<sequence>MKRSFKGTKLAMTVLVRQHRVQAVVWLVSLVGASAAAAAAFEGLSQTGIELLGIAAVMQNPAMVAMLGPAYPVERYTLAAQFANEMLLFTAIAAAVMNILLVSSFTRHDEEEGRLELIRSLPVGRFAYLAAGSLIVTLIDVLLAVMTGLSLGFLGLDGMDWNSSLLYGALIASTGWLFGALTAVLSQIFETTRGVTIGSFAVMLFFYLIRSIGDVLNETLSYFSPLGWTVRANVFDQNHWQPVFILVGIALLLFCLAFFWNRNRDLCAGLLSDRKGKRQASSFLLSPLGLTLRLEKGSLLAWGTGTILMAASFGAVMNELETYLTETTFIQAFLGGEGEQMTSQFIELLFAILSVFTAVPAVMVLLKLKKEEKRGYLDNVYSRTVSRSRQLSIRLFVAWMASNLIQLLMVLSYWGTAQSLMEQPISFSKTVSAGLAYLPAIWVLIGLTALLVGAMPKGTVLVWAYIGFVFADVYLGELLKFPEWVRSFSAFYFVPAAYSDTLSWLPLIVLTVAAFLLAGLGDVGYRKRDILPD</sequence>
<feature type="transmembrane region" description="Helical" evidence="1">
    <location>
        <begin position="460"/>
        <end position="481"/>
    </location>
</feature>
<name>A0A1I3AX78_9LACT</name>
<dbReference type="Proteomes" id="UP000198668">
    <property type="component" value="Unassembled WGS sequence"/>
</dbReference>
<feature type="transmembrane region" description="Helical" evidence="1">
    <location>
        <begin position="240"/>
        <end position="260"/>
    </location>
</feature>
<feature type="transmembrane region" description="Helical" evidence="1">
    <location>
        <begin position="345"/>
        <end position="366"/>
    </location>
</feature>
<gene>
    <name evidence="3" type="ORF">SAMN04489868_10286</name>
</gene>
<keyword evidence="1" id="KW-0812">Transmembrane</keyword>
<reference evidence="3 4" key="1">
    <citation type="submission" date="2016-10" db="EMBL/GenBank/DDBJ databases">
        <authorList>
            <person name="de Groot N.N."/>
        </authorList>
    </citation>
    <scope>NUCLEOTIDE SEQUENCE [LARGE SCALE GENOMIC DNA]</scope>
    <source>
        <strain evidence="3 4">DSM 27630</strain>
    </source>
</reference>
<evidence type="ECO:0000256" key="1">
    <source>
        <dbReference type="SAM" id="Phobius"/>
    </source>
</evidence>
<feature type="transmembrane region" description="Helical" evidence="1">
    <location>
        <begin position="194"/>
        <end position="213"/>
    </location>
</feature>
<feature type="transmembrane region" description="Helical" evidence="1">
    <location>
        <begin position="501"/>
        <end position="520"/>
    </location>
</feature>
<evidence type="ECO:0000313" key="4">
    <source>
        <dbReference type="Proteomes" id="UP000198668"/>
    </source>
</evidence>
<proteinExistence type="predicted"/>
<keyword evidence="1" id="KW-0472">Membrane</keyword>
<keyword evidence="4" id="KW-1185">Reference proteome</keyword>
<feature type="signal peptide" evidence="2">
    <location>
        <begin position="1"/>
        <end position="38"/>
    </location>
</feature>
<feature type="chain" id="PRO_5011739023" evidence="2">
    <location>
        <begin position="39"/>
        <end position="533"/>
    </location>
</feature>
<keyword evidence="2" id="KW-0732">Signal</keyword>
<dbReference type="AlphaFoldDB" id="A0A1I3AX78"/>
<dbReference type="Pfam" id="PF13346">
    <property type="entry name" value="ABC2_membrane_5"/>
    <property type="match status" value="1"/>
</dbReference>
<evidence type="ECO:0000256" key="2">
    <source>
        <dbReference type="SAM" id="SignalP"/>
    </source>
</evidence>
<dbReference type="OrthoDB" id="2014935at2"/>
<feature type="transmembrane region" description="Helical" evidence="1">
    <location>
        <begin position="86"/>
        <end position="105"/>
    </location>
</feature>
<feature type="transmembrane region" description="Helical" evidence="1">
    <location>
        <begin position="165"/>
        <end position="185"/>
    </location>
</feature>
<feature type="transmembrane region" description="Helical" evidence="1">
    <location>
        <begin position="299"/>
        <end position="317"/>
    </location>
</feature>
<dbReference type="RefSeq" id="WP_092090893.1">
    <property type="nucleotide sequence ID" value="NZ_FOQE01000002.1"/>
</dbReference>
<feature type="transmembrane region" description="Helical" evidence="1">
    <location>
        <begin position="126"/>
        <end position="153"/>
    </location>
</feature>
<dbReference type="EMBL" id="FOQE01000002">
    <property type="protein sequence ID" value="SFH54634.1"/>
    <property type="molecule type" value="Genomic_DNA"/>
</dbReference>
<accession>A0A1I3AX78</accession>
<protein>
    <submittedName>
        <fullName evidence="3">ABC-2 type transport system permease protein</fullName>
    </submittedName>
</protein>
<organism evidence="3 4">
    <name type="scientific">Pisciglobus halotolerans</name>
    <dbReference type="NCBI Taxonomy" id="745365"/>
    <lineage>
        <taxon>Bacteria</taxon>
        <taxon>Bacillati</taxon>
        <taxon>Bacillota</taxon>
        <taxon>Bacilli</taxon>
        <taxon>Lactobacillales</taxon>
        <taxon>Carnobacteriaceae</taxon>
    </lineage>
</organism>